<dbReference type="OrthoDB" id="1747743at2759"/>
<comment type="caution">
    <text evidence="1">The sequence shown here is derived from an EMBL/GenBank/DDBJ whole genome shotgun (WGS) entry which is preliminary data.</text>
</comment>
<dbReference type="Proteomes" id="UP000257109">
    <property type="component" value="Unassembled WGS sequence"/>
</dbReference>
<reference evidence="1" key="1">
    <citation type="submission" date="2018-05" db="EMBL/GenBank/DDBJ databases">
        <title>Draft genome of Mucuna pruriens seed.</title>
        <authorList>
            <person name="Nnadi N.E."/>
            <person name="Vos R."/>
            <person name="Hasami M.H."/>
            <person name="Devisetty U.K."/>
            <person name="Aguiy J.C."/>
        </authorList>
    </citation>
    <scope>NUCLEOTIDE SEQUENCE [LARGE SCALE GENOMIC DNA]</scope>
    <source>
        <strain evidence="1">JCA_2017</strain>
    </source>
</reference>
<evidence type="ECO:0000313" key="2">
    <source>
        <dbReference type="Proteomes" id="UP000257109"/>
    </source>
</evidence>
<accession>A0A371IIH8</accession>
<keyword evidence="2" id="KW-1185">Reference proteome</keyword>
<dbReference type="AlphaFoldDB" id="A0A371IIH8"/>
<protein>
    <submittedName>
        <fullName evidence="1">Uncharacterized protein</fullName>
    </submittedName>
</protein>
<gene>
    <name evidence="1" type="ORF">CR513_00054</name>
</gene>
<feature type="non-terminal residue" evidence="1">
    <location>
        <position position="1"/>
    </location>
</feature>
<evidence type="ECO:0000313" key="1">
    <source>
        <dbReference type="EMBL" id="RDY14819.1"/>
    </source>
</evidence>
<proteinExistence type="predicted"/>
<dbReference type="EMBL" id="QJKJ01000009">
    <property type="protein sequence ID" value="RDY14819.1"/>
    <property type="molecule type" value="Genomic_DNA"/>
</dbReference>
<name>A0A371IIH8_MUCPR</name>
<organism evidence="1 2">
    <name type="scientific">Mucuna pruriens</name>
    <name type="common">Velvet bean</name>
    <name type="synonym">Dolichos pruriens</name>
    <dbReference type="NCBI Taxonomy" id="157652"/>
    <lineage>
        <taxon>Eukaryota</taxon>
        <taxon>Viridiplantae</taxon>
        <taxon>Streptophyta</taxon>
        <taxon>Embryophyta</taxon>
        <taxon>Tracheophyta</taxon>
        <taxon>Spermatophyta</taxon>
        <taxon>Magnoliopsida</taxon>
        <taxon>eudicotyledons</taxon>
        <taxon>Gunneridae</taxon>
        <taxon>Pentapetalae</taxon>
        <taxon>rosids</taxon>
        <taxon>fabids</taxon>
        <taxon>Fabales</taxon>
        <taxon>Fabaceae</taxon>
        <taxon>Papilionoideae</taxon>
        <taxon>50 kb inversion clade</taxon>
        <taxon>NPAAA clade</taxon>
        <taxon>indigoferoid/millettioid clade</taxon>
        <taxon>Phaseoleae</taxon>
        <taxon>Mucuna</taxon>
    </lineage>
</organism>
<sequence>MGKYEICHEKKICSKTCIEIAKFRTRFCECGDYYKEMEIAMIVVNIEEDYEATMARFIGGIKKEVANVVEL</sequence>